<keyword evidence="9" id="KW-1185">Reference proteome</keyword>
<feature type="transmembrane region" description="Helical" evidence="6">
    <location>
        <begin position="55"/>
        <end position="74"/>
    </location>
</feature>
<dbReference type="GO" id="GO:0022857">
    <property type="term" value="F:transmembrane transporter activity"/>
    <property type="evidence" value="ECO:0007669"/>
    <property type="project" value="InterPro"/>
</dbReference>
<feature type="transmembrane region" description="Helical" evidence="6">
    <location>
        <begin position="110"/>
        <end position="132"/>
    </location>
</feature>
<dbReference type="InterPro" id="IPR011701">
    <property type="entry name" value="MFS"/>
</dbReference>
<evidence type="ECO:0000256" key="4">
    <source>
        <dbReference type="ARBA" id="ARBA00022989"/>
    </source>
</evidence>
<dbReference type="Proteomes" id="UP000621436">
    <property type="component" value="Unassembled WGS sequence"/>
</dbReference>
<dbReference type="InterPro" id="IPR020846">
    <property type="entry name" value="MFS_dom"/>
</dbReference>
<feature type="domain" description="Major facilitator superfamily (MFS) profile" evidence="7">
    <location>
        <begin position="21"/>
        <end position="400"/>
    </location>
</feature>
<feature type="transmembrane region" description="Helical" evidence="6">
    <location>
        <begin position="260"/>
        <end position="281"/>
    </location>
</feature>
<proteinExistence type="predicted"/>
<dbReference type="GO" id="GO:0005886">
    <property type="term" value="C:plasma membrane"/>
    <property type="evidence" value="ECO:0007669"/>
    <property type="project" value="UniProtKB-SubCell"/>
</dbReference>
<reference evidence="8" key="1">
    <citation type="submission" date="2020-11" db="EMBL/GenBank/DDBJ databases">
        <title>Halonatronomonas betainensis gen. nov., sp. nov. a novel haloalkaliphilic representative of the family Halanaerobiacae capable of betaine degradation.</title>
        <authorList>
            <person name="Boltyanskaya Y."/>
            <person name="Kevbrin V."/>
            <person name="Detkova E."/>
            <person name="Grouzdev D.S."/>
            <person name="Koziaeva V."/>
            <person name="Zhilina T."/>
        </authorList>
    </citation>
    <scope>NUCLEOTIDE SEQUENCE</scope>
    <source>
        <strain evidence="8">Z-7014</strain>
    </source>
</reference>
<sequence>MNLVVPKMKLLNNLDKTTQYNFKIDATASVFFALYAGVLYPFFPATAVRLGIDGLLLALLTASPFMGHIFAVYWGHSSENKSKRKFVFYSGFISRMLLIALGLVTNSTVFAIMLILHFAITAAGWPAFTALMQNIYPARERGRLMGLIQFIIGICRVAVTYGAGLMIDHYGHGRLFIIAGISGMVASYIIRKVKDPVEITDKALKKRKFSIKETANILKTDKLFRLTMLGFFIFDLGNMLLVPIYPLYQVNKMGLNNFQIGQLSVFWMIGWFISAPFWGSLNDRKNPLIVIKSAIILFLISPVIYFMDPIFYILPIASMTAGAAGSALEVGWLNQIIKLGKGKSAVYSGIYLTGLGLRGLIGPIIGGLLINHLSFNNIFIIALLLMASGLIPFIILKNYELGKTFKKLEIGFNMKQSDKISWRYSSLK</sequence>
<keyword evidence="5 6" id="KW-0472">Membrane</keyword>
<feature type="transmembrane region" description="Helical" evidence="6">
    <location>
        <begin position="226"/>
        <end position="248"/>
    </location>
</feature>
<feature type="transmembrane region" description="Helical" evidence="6">
    <location>
        <begin position="312"/>
        <end position="333"/>
    </location>
</feature>
<feature type="transmembrane region" description="Helical" evidence="6">
    <location>
        <begin position="288"/>
        <end position="306"/>
    </location>
</feature>
<keyword evidence="2" id="KW-0813">Transport</keyword>
<feature type="transmembrane region" description="Helical" evidence="6">
    <location>
        <begin position="173"/>
        <end position="190"/>
    </location>
</feature>
<comment type="subcellular location">
    <subcellularLocation>
        <location evidence="1">Cell membrane</location>
        <topology evidence="1">Multi-pass membrane protein</topology>
    </subcellularLocation>
</comment>
<feature type="transmembrane region" description="Helical" evidence="6">
    <location>
        <begin position="144"/>
        <end position="167"/>
    </location>
</feature>
<feature type="transmembrane region" description="Helical" evidence="6">
    <location>
        <begin position="376"/>
        <end position="396"/>
    </location>
</feature>
<accession>A0A931AR73</accession>
<dbReference type="InterPro" id="IPR052528">
    <property type="entry name" value="Sugar_transport-like"/>
</dbReference>
<dbReference type="RefSeq" id="WP_270454447.1">
    <property type="nucleotide sequence ID" value="NZ_JADPIE010000005.1"/>
</dbReference>
<name>A0A931AR73_9FIRM</name>
<dbReference type="Gene3D" id="1.20.1250.20">
    <property type="entry name" value="MFS general substrate transporter like domains"/>
    <property type="match status" value="2"/>
</dbReference>
<keyword evidence="3 6" id="KW-0812">Transmembrane</keyword>
<evidence type="ECO:0000256" key="5">
    <source>
        <dbReference type="ARBA" id="ARBA00023136"/>
    </source>
</evidence>
<dbReference type="PANTHER" id="PTHR23526">
    <property type="entry name" value="INTEGRAL MEMBRANE TRANSPORT PROTEIN-RELATED"/>
    <property type="match status" value="1"/>
</dbReference>
<organism evidence="8 9">
    <name type="scientific">Halonatronomonas betaini</name>
    <dbReference type="NCBI Taxonomy" id="2778430"/>
    <lineage>
        <taxon>Bacteria</taxon>
        <taxon>Bacillati</taxon>
        <taxon>Bacillota</taxon>
        <taxon>Clostridia</taxon>
        <taxon>Halanaerobiales</taxon>
        <taxon>Halarsenatibacteraceae</taxon>
        <taxon>Halonatronomonas</taxon>
    </lineage>
</organism>
<evidence type="ECO:0000256" key="2">
    <source>
        <dbReference type="ARBA" id="ARBA00022448"/>
    </source>
</evidence>
<dbReference type="PROSITE" id="PS50850">
    <property type="entry name" value="MFS"/>
    <property type="match status" value="1"/>
</dbReference>
<feature type="transmembrane region" description="Helical" evidence="6">
    <location>
        <begin position="86"/>
        <end position="104"/>
    </location>
</feature>
<evidence type="ECO:0000256" key="6">
    <source>
        <dbReference type="SAM" id="Phobius"/>
    </source>
</evidence>
<dbReference type="SUPFAM" id="SSF103473">
    <property type="entry name" value="MFS general substrate transporter"/>
    <property type="match status" value="1"/>
</dbReference>
<dbReference type="Pfam" id="PF07690">
    <property type="entry name" value="MFS_1"/>
    <property type="match status" value="1"/>
</dbReference>
<evidence type="ECO:0000256" key="3">
    <source>
        <dbReference type="ARBA" id="ARBA00022692"/>
    </source>
</evidence>
<feature type="transmembrane region" description="Helical" evidence="6">
    <location>
        <begin position="20"/>
        <end position="43"/>
    </location>
</feature>
<dbReference type="EMBL" id="JADPIE010000005">
    <property type="protein sequence ID" value="MBF8437467.1"/>
    <property type="molecule type" value="Genomic_DNA"/>
</dbReference>
<keyword evidence="4 6" id="KW-1133">Transmembrane helix</keyword>
<evidence type="ECO:0000313" key="9">
    <source>
        <dbReference type="Proteomes" id="UP000621436"/>
    </source>
</evidence>
<protein>
    <submittedName>
        <fullName evidence="8">MFS transporter</fullName>
    </submittedName>
</protein>
<dbReference type="InterPro" id="IPR036259">
    <property type="entry name" value="MFS_trans_sf"/>
</dbReference>
<evidence type="ECO:0000313" key="8">
    <source>
        <dbReference type="EMBL" id="MBF8437467.1"/>
    </source>
</evidence>
<dbReference type="AlphaFoldDB" id="A0A931AR73"/>
<dbReference type="PANTHER" id="PTHR23526:SF2">
    <property type="entry name" value="MAJOR FACILITATOR SUPERFAMILY (MFS) PROFILE DOMAIN-CONTAINING PROTEIN"/>
    <property type="match status" value="1"/>
</dbReference>
<evidence type="ECO:0000256" key="1">
    <source>
        <dbReference type="ARBA" id="ARBA00004651"/>
    </source>
</evidence>
<evidence type="ECO:0000259" key="7">
    <source>
        <dbReference type="PROSITE" id="PS50850"/>
    </source>
</evidence>
<comment type="caution">
    <text evidence="8">The sequence shown here is derived from an EMBL/GenBank/DDBJ whole genome shotgun (WGS) entry which is preliminary data.</text>
</comment>
<gene>
    <name evidence="8" type="ORF">I0Q91_10270</name>
</gene>
<feature type="transmembrane region" description="Helical" evidence="6">
    <location>
        <begin position="345"/>
        <end position="370"/>
    </location>
</feature>